<dbReference type="HOGENOM" id="CLU_018876_1_1_1"/>
<evidence type="ECO:0000313" key="5">
    <source>
        <dbReference type="EMBL" id="KIL60852.1"/>
    </source>
</evidence>
<proteinExistence type="predicted"/>
<dbReference type="InParanoid" id="A0A0C2WH91"/>
<dbReference type="GO" id="GO:0005576">
    <property type="term" value="C:extracellular region"/>
    <property type="evidence" value="ECO:0007669"/>
    <property type="project" value="UniProtKB-SubCell"/>
</dbReference>
<dbReference type="GO" id="GO:0043657">
    <property type="term" value="C:host cell"/>
    <property type="evidence" value="ECO:0007669"/>
    <property type="project" value="UniProtKB-SubCell"/>
</dbReference>
<name>A0A0C2WH91_AMAMK</name>
<evidence type="ECO:0000256" key="2">
    <source>
        <dbReference type="ARBA" id="ARBA00004613"/>
    </source>
</evidence>
<dbReference type="InterPro" id="IPR045379">
    <property type="entry name" value="Crinkler_N"/>
</dbReference>
<evidence type="ECO:0000313" key="6">
    <source>
        <dbReference type="Proteomes" id="UP000054549"/>
    </source>
</evidence>
<evidence type="ECO:0000256" key="3">
    <source>
        <dbReference type="ARBA" id="ARBA00022525"/>
    </source>
</evidence>
<organism evidence="5 6">
    <name type="scientific">Amanita muscaria (strain Koide BX008)</name>
    <dbReference type="NCBI Taxonomy" id="946122"/>
    <lineage>
        <taxon>Eukaryota</taxon>
        <taxon>Fungi</taxon>
        <taxon>Dikarya</taxon>
        <taxon>Basidiomycota</taxon>
        <taxon>Agaricomycotina</taxon>
        <taxon>Agaricomycetes</taxon>
        <taxon>Agaricomycetidae</taxon>
        <taxon>Agaricales</taxon>
        <taxon>Pluteineae</taxon>
        <taxon>Amanitaceae</taxon>
        <taxon>Amanita</taxon>
    </lineage>
</organism>
<gene>
    <name evidence="5" type="ORF">M378DRAFT_905153</name>
</gene>
<dbReference type="SUPFAM" id="SSF52540">
    <property type="entry name" value="P-loop containing nucleoside triphosphate hydrolases"/>
    <property type="match status" value="1"/>
</dbReference>
<sequence>MYVDEVFSLWCLVDGESKPFTIVVNMNNTMDELRREIKLEKKALGGVDTSDLALWKLNDPVLVKPDSTLATRIGSLGTNSSVVLESTDTVSDVFPRPPSKKHLYVIVKRPDDTRPSKVPSAPSSASLRRETVAALYQRLNTYRFIQVRGTPASGKTVLGQLLAAHISRQEPDVHIVWVYGWPKESGDYHKRLKKLGWKENKKTVFIFDEGQMSYVDARLWGEFFKSMHDHQERRAIVFASYGSPTSRLIFQGHPPIIVPDPQRVTLCHVPHEDGLPSAGLLFTRSEFNDLVINHYPSPDFYFDSSFFDKLFDITNGHVGAIHDFTRMIIADGSYRNFKLDASQLYTWDLLLAKVSPRELLRKLEGASIFGRGLPTNMALQDPATAGIFSAVLRMGVVKDADVRTEDEKSALQACFHNGWLHADKLGVINLPDNVGYFFPSSLHRWYVEWKLLDSLPPIQLQANCLLDFVIDAIRLFSPRLLSAERRIGPGCTQRLPEAQYQDELYRCCHTLSEGSLITFPEFGTAKGRVDFFIPAKTWGIELLRDGNQLARHCGRFSQTGSYGTMFPLSEYIIIDCRTTHPKEQHPCKWTRFWPLLH</sequence>
<evidence type="ECO:0000256" key="1">
    <source>
        <dbReference type="ARBA" id="ARBA00004340"/>
    </source>
</evidence>
<comment type="subcellular location">
    <subcellularLocation>
        <location evidence="1">Host cell</location>
    </subcellularLocation>
    <subcellularLocation>
        <location evidence="2">Secreted</location>
    </subcellularLocation>
</comment>
<keyword evidence="6" id="KW-1185">Reference proteome</keyword>
<protein>
    <recommendedName>
        <fullName evidence="4">Crinkler effector protein N-terminal domain-containing protein</fullName>
    </recommendedName>
</protein>
<dbReference type="OrthoDB" id="5424500at2759"/>
<dbReference type="AlphaFoldDB" id="A0A0C2WH91"/>
<dbReference type="STRING" id="946122.A0A0C2WH91"/>
<dbReference type="Pfam" id="PF20147">
    <property type="entry name" value="Crinkler"/>
    <property type="match status" value="1"/>
</dbReference>
<keyword evidence="3" id="KW-0964">Secreted</keyword>
<feature type="domain" description="Crinkler effector protein N-terminal" evidence="4">
    <location>
        <begin position="8"/>
        <end position="108"/>
    </location>
</feature>
<reference evidence="5 6" key="1">
    <citation type="submission" date="2014-04" db="EMBL/GenBank/DDBJ databases">
        <title>Evolutionary Origins and Diversification of the Mycorrhizal Mutualists.</title>
        <authorList>
            <consortium name="DOE Joint Genome Institute"/>
            <consortium name="Mycorrhizal Genomics Consortium"/>
            <person name="Kohler A."/>
            <person name="Kuo A."/>
            <person name="Nagy L.G."/>
            <person name="Floudas D."/>
            <person name="Copeland A."/>
            <person name="Barry K.W."/>
            <person name="Cichocki N."/>
            <person name="Veneault-Fourrey C."/>
            <person name="LaButti K."/>
            <person name="Lindquist E.A."/>
            <person name="Lipzen A."/>
            <person name="Lundell T."/>
            <person name="Morin E."/>
            <person name="Murat C."/>
            <person name="Riley R."/>
            <person name="Ohm R."/>
            <person name="Sun H."/>
            <person name="Tunlid A."/>
            <person name="Henrissat B."/>
            <person name="Grigoriev I.V."/>
            <person name="Hibbett D.S."/>
            <person name="Martin F."/>
        </authorList>
    </citation>
    <scope>NUCLEOTIDE SEQUENCE [LARGE SCALE GENOMIC DNA]</scope>
    <source>
        <strain evidence="5 6">Koide BX008</strain>
    </source>
</reference>
<dbReference type="InterPro" id="IPR027417">
    <property type="entry name" value="P-loop_NTPase"/>
</dbReference>
<dbReference type="EMBL" id="KN818292">
    <property type="protein sequence ID" value="KIL60852.1"/>
    <property type="molecule type" value="Genomic_DNA"/>
</dbReference>
<dbReference type="Proteomes" id="UP000054549">
    <property type="component" value="Unassembled WGS sequence"/>
</dbReference>
<accession>A0A0C2WH91</accession>
<evidence type="ECO:0000259" key="4">
    <source>
        <dbReference type="Pfam" id="PF20147"/>
    </source>
</evidence>